<name>G5SPP9_9BACT</name>
<dbReference type="PATRIC" id="fig|762968.3.peg.1190"/>
<sequence>MAAVDALWVCFIQALTVPVCFRMGSEGYIYISAWGFCVARSTVPGNAKASMRGTGNRYGLPALFSYMYPKKENNLLLGEFGSNIENQFIMRKVMFKWLAMFLAVVLCAGVVSCKDDDDDDNGASGNSIVGTWRYDFGYNAYALMTFNEDLTGIYREYDEEDGGWWSYTFTWLQNNGKVMVIDDEDGYGDEYYNVTVTATKLTWTYNNGYGGEKQVCTRQQ</sequence>
<dbReference type="AlphaFoldDB" id="G5SPP9"/>
<evidence type="ECO:0000313" key="2">
    <source>
        <dbReference type="Proteomes" id="UP000003598"/>
    </source>
</evidence>
<proteinExistence type="predicted"/>
<protein>
    <recommendedName>
        <fullName evidence="3">Lipocalin-like domain-containing protein</fullName>
    </recommendedName>
</protein>
<dbReference type="EMBL" id="AFFY01000017">
    <property type="protein sequence ID" value="EHH00948.1"/>
    <property type="molecule type" value="Genomic_DNA"/>
</dbReference>
<evidence type="ECO:0008006" key="3">
    <source>
        <dbReference type="Google" id="ProtNLM"/>
    </source>
</evidence>
<gene>
    <name evidence="1" type="ORF">HMPREF9441_01332</name>
</gene>
<reference evidence="1 2" key="1">
    <citation type="submission" date="2011-03" db="EMBL/GenBank/DDBJ databases">
        <authorList>
            <person name="Weinstock G."/>
            <person name="Sodergren E."/>
            <person name="Clifton S."/>
            <person name="Fulton L."/>
            <person name="Fulton B."/>
            <person name="Courtney L."/>
            <person name="Fronick C."/>
            <person name="Harrison M."/>
            <person name="Strong C."/>
            <person name="Farmer C."/>
            <person name="Delahaunty K."/>
            <person name="Markovic C."/>
            <person name="Hall O."/>
            <person name="Minx P."/>
            <person name="Tomlinson C."/>
            <person name="Mitreva M."/>
            <person name="Hou S."/>
            <person name="Chen J."/>
            <person name="Wollam A."/>
            <person name="Pepin K.H."/>
            <person name="Johnson M."/>
            <person name="Bhonagiri V."/>
            <person name="Zhang X."/>
            <person name="Suruliraj S."/>
            <person name="Warren W."/>
            <person name="Chinwalla A."/>
            <person name="Mardis E.R."/>
            <person name="Wilson R.K."/>
        </authorList>
    </citation>
    <scope>NUCLEOTIDE SEQUENCE [LARGE SCALE GENOMIC DNA]</scope>
    <source>
        <strain evidence="1 2">YIT 11840</strain>
    </source>
</reference>
<dbReference type="HOGENOM" id="CLU_1254950_0_0_10"/>
<keyword evidence="2" id="KW-1185">Reference proteome</keyword>
<comment type="caution">
    <text evidence="1">The sequence shown here is derived from an EMBL/GenBank/DDBJ whole genome shotgun (WGS) entry which is preliminary data.</text>
</comment>
<dbReference type="OrthoDB" id="10013041at2"/>
<dbReference type="Proteomes" id="UP000003598">
    <property type="component" value="Unassembled WGS sequence"/>
</dbReference>
<organism evidence="1 2">
    <name type="scientific">Paraprevotella clara YIT 11840</name>
    <dbReference type="NCBI Taxonomy" id="762968"/>
    <lineage>
        <taxon>Bacteria</taxon>
        <taxon>Pseudomonadati</taxon>
        <taxon>Bacteroidota</taxon>
        <taxon>Bacteroidia</taxon>
        <taxon>Bacteroidales</taxon>
        <taxon>Prevotellaceae</taxon>
        <taxon>Paraprevotella</taxon>
    </lineage>
</organism>
<evidence type="ECO:0000313" key="1">
    <source>
        <dbReference type="EMBL" id="EHH00948.1"/>
    </source>
</evidence>
<accession>G5SPP9</accession>